<gene>
    <name evidence="1" type="ORF">Cboi01_000039600</name>
</gene>
<protein>
    <submittedName>
        <fullName evidence="1">Unnamed protein product</fullName>
    </submittedName>
</protein>
<sequence>MKQSRISLRNTAGVSISCASHPHPAQSGQHKEASGRQTGQQRASGGPASERLGEQASPNPVFLCLCDLRAAQSLRWAARSLCAAMFFATPQSSGQDSRIQPDVVLSLCRSLEADLRCYRCCLAKAGYQGRIAQSREGTGQMKWS</sequence>
<evidence type="ECO:0000313" key="1">
    <source>
        <dbReference type="EMBL" id="GME87487.1"/>
    </source>
</evidence>
<keyword evidence="2" id="KW-1185">Reference proteome</keyword>
<organism evidence="1 2">
    <name type="scientific">Candida boidinii</name>
    <name type="common">Yeast</name>
    <dbReference type="NCBI Taxonomy" id="5477"/>
    <lineage>
        <taxon>Eukaryota</taxon>
        <taxon>Fungi</taxon>
        <taxon>Dikarya</taxon>
        <taxon>Ascomycota</taxon>
        <taxon>Saccharomycotina</taxon>
        <taxon>Pichiomycetes</taxon>
        <taxon>Pichiales</taxon>
        <taxon>Pichiaceae</taxon>
        <taxon>Ogataea</taxon>
        <taxon>Ogataea/Candida clade</taxon>
    </lineage>
</organism>
<reference evidence="1" key="1">
    <citation type="submission" date="2023-04" db="EMBL/GenBank/DDBJ databases">
        <title>Candida boidinii NBRC 1967.</title>
        <authorList>
            <person name="Ichikawa N."/>
            <person name="Sato H."/>
            <person name="Tonouchi N."/>
        </authorList>
    </citation>
    <scope>NUCLEOTIDE SEQUENCE</scope>
    <source>
        <strain evidence="1">NBRC 1967</strain>
    </source>
</reference>
<comment type="caution">
    <text evidence="1">The sequence shown here is derived from an EMBL/GenBank/DDBJ whole genome shotgun (WGS) entry which is preliminary data.</text>
</comment>
<evidence type="ECO:0000313" key="2">
    <source>
        <dbReference type="Proteomes" id="UP001165101"/>
    </source>
</evidence>
<dbReference type="EMBL" id="BSXV01000101">
    <property type="protein sequence ID" value="GME87487.1"/>
    <property type="molecule type" value="Genomic_DNA"/>
</dbReference>
<name>A0ACB5TEX2_CANBO</name>
<accession>A0ACB5TEX2</accession>
<proteinExistence type="predicted"/>
<dbReference type="Proteomes" id="UP001165101">
    <property type="component" value="Unassembled WGS sequence"/>
</dbReference>